<evidence type="ECO:0008006" key="3">
    <source>
        <dbReference type="Google" id="ProtNLM"/>
    </source>
</evidence>
<dbReference type="SUPFAM" id="SSF48452">
    <property type="entry name" value="TPR-like"/>
    <property type="match status" value="1"/>
</dbReference>
<sequence>MNKYKICVYAICKNEEQFVDRWMNVVTEADIVIVTDTGSTDSTVKKLLNRGAIVYKEKIQPWRFDVARNIAMNHIPEDVDICVSNDLDEVFEAGWRQKLEKAWNPNCTRARYLFTWSYHEDGSPNKQFPMEKIHSRKGFNWIHPVHEILAYNGTAKENTIWIPEIILNHYPDLSKPRSQYLSLLELSAKENPDDDRGVFWLGREYMYYKKYYASISTLKKYLNMPTATWAEERCAAMRFIARDYENIGSLHEARMWLYKAIAECHYVREPYLDMAQLGYLESDWPLVKLMTNEALKINTRTESYLLEISSWDYTLYDLAAISNYRLGLYEKSYKYAAKACEMSPENERLKNNLYLISLKVK</sequence>
<accession>A0A1W1XFZ3</accession>
<dbReference type="Proteomes" id="UP000192468">
    <property type="component" value="Unassembled WGS sequence"/>
</dbReference>
<dbReference type="AlphaFoldDB" id="A0A1W1XFZ3"/>
<keyword evidence="2" id="KW-1185">Reference proteome</keyword>
<reference evidence="1 2" key="1">
    <citation type="submission" date="2017-04" db="EMBL/GenBank/DDBJ databases">
        <authorList>
            <person name="Afonso C.L."/>
            <person name="Miller P.J."/>
            <person name="Scott M.A."/>
            <person name="Spackman E."/>
            <person name="Goraichik I."/>
            <person name="Dimitrov K.M."/>
            <person name="Suarez D.L."/>
            <person name="Swayne D.E."/>
        </authorList>
    </citation>
    <scope>NUCLEOTIDE SEQUENCE [LARGE SCALE GENOMIC DNA]</scope>
    <source>
        <strain evidence="1 2">DSM 12555</strain>
    </source>
</reference>
<gene>
    <name evidence="1" type="ORF">SAMN02745134_01695</name>
</gene>
<dbReference type="InterPro" id="IPR011990">
    <property type="entry name" value="TPR-like_helical_dom_sf"/>
</dbReference>
<protein>
    <recommendedName>
        <fullName evidence="3">Glycosyl transferase family 2</fullName>
    </recommendedName>
</protein>
<organism evidence="1 2">
    <name type="scientific">Clostridium acidisoli DSM 12555</name>
    <dbReference type="NCBI Taxonomy" id="1121291"/>
    <lineage>
        <taxon>Bacteria</taxon>
        <taxon>Bacillati</taxon>
        <taxon>Bacillota</taxon>
        <taxon>Clostridia</taxon>
        <taxon>Eubacteriales</taxon>
        <taxon>Clostridiaceae</taxon>
        <taxon>Clostridium</taxon>
    </lineage>
</organism>
<dbReference type="STRING" id="1121291.SAMN02745134_01695"/>
<name>A0A1W1XFZ3_9CLOT</name>
<evidence type="ECO:0000313" key="2">
    <source>
        <dbReference type="Proteomes" id="UP000192468"/>
    </source>
</evidence>
<proteinExistence type="predicted"/>
<dbReference type="Gene3D" id="1.25.40.10">
    <property type="entry name" value="Tetratricopeptide repeat domain"/>
    <property type="match status" value="1"/>
</dbReference>
<evidence type="ECO:0000313" key="1">
    <source>
        <dbReference type="EMBL" id="SMC22704.1"/>
    </source>
</evidence>
<dbReference type="InterPro" id="IPR029044">
    <property type="entry name" value="Nucleotide-diphossugar_trans"/>
</dbReference>
<dbReference type="RefSeq" id="WP_084115176.1">
    <property type="nucleotide sequence ID" value="NZ_FWXH01000004.1"/>
</dbReference>
<dbReference type="SUPFAM" id="SSF53448">
    <property type="entry name" value="Nucleotide-diphospho-sugar transferases"/>
    <property type="match status" value="1"/>
</dbReference>
<dbReference type="EMBL" id="FWXH01000004">
    <property type="protein sequence ID" value="SMC22704.1"/>
    <property type="molecule type" value="Genomic_DNA"/>
</dbReference>
<dbReference type="OrthoDB" id="9815923at2"/>